<dbReference type="Gene3D" id="1.10.260.40">
    <property type="entry name" value="lambda repressor-like DNA-binding domains"/>
    <property type="match status" value="1"/>
</dbReference>
<evidence type="ECO:0000313" key="2">
    <source>
        <dbReference type="Proteomes" id="UP000249123"/>
    </source>
</evidence>
<comment type="caution">
    <text evidence="1">The sequence shown here is derived from an EMBL/GenBank/DDBJ whole genome shotgun (WGS) entry which is preliminary data.</text>
</comment>
<dbReference type="SUPFAM" id="SSF47413">
    <property type="entry name" value="lambda repressor-like DNA-binding domains"/>
    <property type="match status" value="1"/>
</dbReference>
<gene>
    <name evidence="1" type="ORF">HY3_08305</name>
</gene>
<dbReference type="STRING" id="1280941.HY2_06775"/>
<dbReference type="InterPro" id="IPR010982">
    <property type="entry name" value="Lambda_DNA-bd_dom_sf"/>
</dbReference>
<dbReference type="Proteomes" id="UP000249123">
    <property type="component" value="Unassembled WGS sequence"/>
</dbReference>
<dbReference type="RefSeq" id="WP_034823862.1">
    <property type="nucleotide sequence ID" value="NZ_AWFA01000002.1"/>
</dbReference>
<dbReference type="AlphaFoldDB" id="A0A062U4Y6"/>
<dbReference type="Pfam" id="PF13239">
    <property type="entry name" value="2TM"/>
    <property type="match status" value="1"/>
</dbReference>
<accession>A0A062U4Y6</accession>
<proteinExistence type="predicted"/>
<dbReference type="GO" id="GO:0003677">
    <property type="term" value="F:DNA binding"/>
    <property type="evidence" value="ECO:0007669"/>
    <property type="project" value="InterPro"/>
</dbReference>
<keyword evidence="2" id="KW-1185">Reference proteome</keyword>
<protein>
    <submittedName>
        <fullName evidence="1">Uncharacterized protein</fullName>
    </submittedName>
</protein>
<dbReference type="OrthoDB" id="3034420at2"/>
<dbReference type="EMBL" id="AWFB01000005">
    <property type="protein sequence ID" value="RAN35292.1"/>
    <property type="molecule type" value="Genomic_DNA"/>
</dbReference>
<dbReference type="PROSITE" id="PS50943">
    <property type="entry name" value="HTH_CROC1"/>
    <property type="match status" value="1"/>
</dbReference>
<name>A0A062U4Y6_9PROT</name>
<evidence type="ECO:0000313" key="1">
    <source>
        <dbReference type="EMBL" id="RAN35292.1"/>
    </source>
</evidence>
<dbReference type="InterPro" id="IPR025698">
    <property type="entry name" value="2TM_dom"/>
</dbReference>
<reference evidence="1 2" key="1">
    <citation type="submission" date="2013-04" db="EMBL/GenBank/DDBJ databases">
        <title>Hyphomonas sp. T24B3 Genome Sequencing.</title>
        <authorList>
            <person name="Lai Q."/>
            <person name="Shao Z."/>
        </authorList>
    </citation>
    <scope>NUCLEOTIDE SEQUENCE [LARGE SCALE GENOMIC DNA]</scope>
    <source>
        <strain evidence="1 2">T24B3</strain>
    </source>
</reference>
<dbReference type="CDD" id="cd00093">
    <property type="entry name" value="HTH_XRE"/>
    <property type="match status" value="1"/>
</dbReference>
<sequence length="153" mass="17168">MQFQADTNKIKRWREERHWSQEHLADLAGIGLRTVQRIERGDKASGESLKALAAAFNVDVMALTLDAKTEAEALVRQKQAKVTAGMRLAFFIHLGSYLFGMLLFAGISLGIGGDHYVMLWPTIWWTVGFAGHALTVVIVELTYRYEREVGMGK</sequence>
<organism evidence="1 2">
    <name type="scientific">Hyphomonas pacifica</name>
    <dbReference type="NCBI Taxonomy" id="1280941"/>
    <lineage>
        <taxon>Bacteria</taxon>
        <taxon>Pseudomonadati</taxon>
        <taxon>Pseudomonadota</taxon>
        <taxon>Alphaproteobacteria</taxon>
        <taxon>Hyphomonadales</taxon>
        <taxon>Hyphomonadaceae</taxon>
        <taxon>Hyphomonas</taxon>
    </lineage>
</organism>
<dbReference type="SMART" id="SM00530">
    <property type="entry name" value="HTH_XRE"/>
    <property type="match status" value="1"/>
</dbReference>
<dbReference type="InterPro" id="IPR001387">
    <property type="entry name" value="Cro/C1-type_HTH"/>
</dbReference>
<dbReference type="Pfam" id="PF01381">
    <property type="entry name" value="HTH_3"/>
    <property type="match status" value="1"/>
</dbReference>
<dbReference type="eggNOG" id="COG1396">
    <property type="taxonomic scope" value="Bacteria"/>
</dbReference>